<dbReference type="InterPro" id="IPR012341">
    <property type="entry name" value="6hp_glycosidase-like_sf"/>
</dbReference>
<dbReference type="InterPro" id="IPR001661">
    <property type="entry name" value="Glyco_hydro_37"/>
</dbReference>
<dbReference type="Pfam" id="PF01204">
    <property type="entry name" value="Trehalase"/>
    <property type="match status" value="2"/>
</dbReference>
<comment type="caution">
    <text evidence="1">The sequence shown here is derived from an EMBL/GenBank/DDBJ whole genome shotgun (WGS) entry which is preliminary data.</text>
</comment>
<organism evidence="1 2">
    <name type="scientific">candidate division Kazan bacterium</name>
    <dbReference type="NCBI Taxonomy" id="2202143"/>
    <lineage>
        <taxon>Bacteria</taxon>
        <taxon>Bacteria division Kazan-3B-28</taxon>
    </lineage>
</organism>
<sequence length="390" mass="46096">PQDKGIHIGLPNSFISPNNTLFKNDQFYWDSYFIILGLIESNKVSLAKGMVDNLVYLYKRFGIIPSRNRFYNLGISQIPFLTSMILEVFRVARDKRWLRNATKIAEYELKNYWMDNKKAGKHLVYQNLSRYCDHYITHITAEHESGWDMTSRFNEHCLDYLPVDLNSCLYKYEIDLAKIYEILGNKSKQDYYLNQAKKRRKTMIKLMWNDKKGFFFDYNYKLRKQSNFYSTGGFYPLWAKLASEEQANKIRDNLKLFEYKGGLANTQKTGLSKEFKQHDYPNGWPNQQWIAIKGLLNYGFREDAERLAKKWLDLNKKVFLKTGKFWEKYNVVKCDVGKAGRYPNQDGFGWTNAVFVKLVNEFYPPTPPRAARQIFHHSKNFNKISSSRAV</sequence>
<dbReference type="Gene3D" id="1.50.10.10">
    <property type="match status" value="1"/>
</dbReference>
<gene>
    <name evidence="1" type="ORF">DRH29_05900</name>
</gene>
<dbReference type="PRINTS" id="PR00744">
    <property type="entry name" value="GLHYDRLASE37"/>
</dbReference>
<dbReference type="Proteomes" id="UP000281261">
    <property type="component" value="Unassembled WGS sequence"/>
</dbReference>
<name>A0A420ZB01_UNCK3</name>
<dbReference type="GO" id="GO:0004555">
    <property type="term" value="F:alpha,alpha-trehalase activity"/>
    <property type="evidence" value="ECO:0007669"/>
    <property type="project" value="InterPro"/>
</dbReference>
<dbReference type="EMBL" id="QMNG01000128">
    <property type="protein sequence ID" value="RLC35742.1"/>
    <property type="molecule type" value="Genomic_DNA"/>
</dbReference>
<dbReference type="InterPro" id="IPR008928">
    <property type="entry name" value="6-hairpin_glycosidase_sf"/>
</dbReference>
<accession>A0A420ZB01</accession>
<dbReference type="PANTHER" id="PTHR23403:SF6">
    <property type="entry name" value="CYTOSOLIC NEUTRAL TREHALASE-RELATED"/>
    <property type="match status" value="1"/>
</dbReference>
<proteinExistence type="predicted"/>
<dbReference type="GO" id="GO:0005993">
    <property type="term" value="P:trehalose catabolic process"/>
    <property type="evidence" value="ECO:0007669"/>
    <property type="project" value="TreeGrafter"/>
</dbReference>
<feature type="non-terminal residue" evidence="1">
    <location>
        <position position="1"/>
    </location>
</feature>
<evidence type="ECO:0008006" key="3">
    <source>
        <dbReference type="Google" id="ProtNLM"/>
    </source>
</evidence>
<dbReference type="AlphaFoldDB" id="A0A420ZB01"/>
<protein>
    <recommendedName>
        <fullName evidence="3">Trehalase</fullName>
    </recommendedName>
</protein>
<dbReference type="PANTHER" id="PTHR23403">
    <property type="entry name" value="TREHALASE"/>
    <property type="match status" value="1"/>
</dbReference>
<reference evidence="1 2" key="1">
    <citation type="submission" date="2018-06" db="EMBL/GenBank/DDBJ databases">
        <title>Extensive metabolic versatility and redundancy in microbially diverse, dynamic hydrothermal sediments.</title>
        <authorList>
            <person name="Dombrowski N."/>
            <person name="Teske A."/>
            <person name="Baker B.J."/>
        </authorList>
    </citation>
    <scope>NUCLEOTIDE SEQUENCE [LARGE SCALE GENOMIC DNA]</scope>
    <source>
        <strain evidence="1">B79_G16</strain>
    </source>
</reference>
<evidence type="ECO:0000313" key="2">
    <source>
        <dbReference type="Proteomes" id="UP000281261"/>
    </source>
</evidence>
<evidence type="ECO:0000313" key="1">
    <source>
        <dbReference type="EMBL" id="RLC35742.1"/>
    </source>
</evidence>
<dbReference type="SUPFAM" id="SSF48208">
    <property type="entry name" value="Six-hairpin glycosidases"/>
    <property type="match status" value="1"/>
</dbReference>